<dbReference type="Proteomes" id="UP000324133">
    <property type="component" value="Unassembled WGS sequence"/>
</dbReference>
<dbReference type="AlphaFoldDB" id="A0A5B6TL11"/>
<sequence length="277" mass="31739">MEHISSVHPSKIFGILFKLFLLVITLSLVAISLDHYFKNIAVNHSIASSYTFRTYVVGMFDANGEKNIPTYFSFLNLALSAGLLFVIGKEVKESEKPRFYKRWYLLGLLFIFLALDELLMLHEVMGLPFIALIKYFNQGNDIALVRFTGFIPYFLVLIISSFYFLPWFLALPRKTMISFVLAGSMLVFGALGVEMIGELIIGVYGKYSLPYKIATNLEESFEMLGIIFFIKALLNHLKTIQDFITVRFDLRETDKRKVAGTVKEESLVIKRRSKHLI</sequence>
<keyword evidence="1" id="KW-0472">Membrane</keyword>
<feature type="transmembrane region" description="Helical" evidence="1">
    <location>
        <begin position="142"/>
        <end position="165"/>
    </location>
</feature>
<evidence type="ECO:0000256" key="1">
    <source>
        <dbReference type="SAM" id="Phobius"/>
    </source>
</evidence>
<feature type="transmembrane region" description="Helical" evidence="1">
    <location>
        <begin position="12"/>
        <end position="33"/>
    </location>
</feature>
<dbReference type="OrthoDB" id="850482at2"/>
<keyword evidence="1" id="KW-0812">Transmembrane</keyword>
<reference evidence="2 3" key="1">
    <citation type="submission" date="2019-07" db="EMBL/GenBank/DDBJ databases">
        <title>Rufibacter sp. nov., isolated from lake sediment.</title>
        <authorList>
            <person name="Qu J.-H."/>
        </authorList>
    </citation>
    <scope>NUCLEOTIDE SEQUENCE [LARGE SCALE GENOMIC DNA]</scope>
    <source>
        <strain evidence="2 3">NBS58-1</strain>
    </source>
</reference>
<evidence type="ECO:0000313" key="2">
    <source>
        <dbReference type="EMBL" id="KAA3436782.1"/>
    </source>
</evidence>
<name>A0A5B6TL11_9BACT</name>
<feature type="transmembrane region" description="Helical" evidence="1">
    <location>
        <begin position="103"/>
        <end position="122"/>
    </location>
</feature>
<comment type="caution">
    <text evidence="2">The sequence shown here is derived from an EMBL/GenBank/DDBJ whole genome shotgun (WGS) entry which is preliminary data.</text>
</comment>
<gene>
    <name evidence="2" type="ORF">FOA19_20615</name>
</gene>
<keyword evidence="1" id="KW-1133">Transmembrane helix</keyword>
<dbReference type="EMBL" id="VKKY01000003">
    <property type="protein sequence ID" value="KAA3436782.1"/>
    <property type="molecule type" value="Genomic_DNA"/>
</dbReference>
<evidence type="ECO:0000313" key="3">
    <source>
        <dbReference type="Proteomes" id="UP000324133"/>
    </source>
</evidence>
<feature type="transmembrane region" description="Helical" evidence="1">
    <location>
        <begin position="71"/>
        <end position="91"/>
    </location>
</feature>
<feature type="transmembrane region" description="Helical" evidence="1">
    <location>
        <begin position="177"/>
        <end position="201"/>
    </location>
</feature>
<keyword evidence="3" id="KW-1185">Reference proteome</keyword>
<proteinExistence type="predicted"/>
<feature type="transmembrane region" description="Helical" evidence="1">
    <location>
        <begin position="221"/>
        <end position="237"/>
    </location>
</feature>
<dbReference type="RefSeq" id="WP_149092721.1">
    <property type="nucleotide sequence ID" value="NZ_VKKY01000003.1"/>
</dbReference>
<accession>A0A5B6TL11</accession>
<protein>
    <submittedName>
        <fullName evidence="2">Uncharacterized protein</fullName>
    </submittedName>
</protein>
<organism evidence="2 3">
    <name type="scientific">Rufibacter hautae</name>
    <dbReference type="NCBI Taxonomy" id="2595005"/>
    <lineage>
        <taxon>Bacteria</taxon>
        <taxon>Pseudomonadati</taxon>
        <taxon>Bacteroidota</taxon>
        <taxon>Cytophagia</taxon>
        <taxon>Cytophagales</taxon>
        <taxon>Hymenobacteraceae</taxon>
        <taxon>Rufibacter</taxon>
    </lineage>
</organism>